<feature type="domain" description="Solute-binding protein family 3/N-terminal" evidence="3">
    <location>
        <begin position="23"/>
        <end position="249"/>
    </location>
</feature>
<accession>A0A4P9VN12</accession>
<keyword evidence="2" id="KW-0732">Signal</keyword>
<dbReference type="InterPro" id="IPR001638">
    <property type="entry name" value="Solute-binding_3/MltF_N"/>
</dbReference>
<evidence type="ECO:0000313" key="4">
    <source>
        <dbReference type="EMBL" id="RDH43490.1"/>
    </source>
</evidence>
<dbReference type="Gene3D" id="3.40.190.10">
    <property type="entry name" value="Periplasmic binding protein-like II"/>
    <property type="match status" value="2"/>
</dbReference>
<keyword evidence="5" id="KW-1185">Reference proteome</keyword>
<organism evidence="4 5">
    <name type="scientific">Zooshikella ganghwensis</name>
    <dbReference type="NCBI Taxonomy" id="202772"/>
    <lineage>
        <taxon>Bacteria</taxon>
        <taxon>Pseudomonadati</taxon>
        <taxon>Pseudomonadota</taxon>
        <taxon>Gammaproteobacteria</taxon>
        <taxon>Oceanospirillales</taxon>
        <taxon>Zooshikellaceae</taxon>
        <taxon>Zooshikella</taxon>
    </lineage>
</organism>
<evidence type="ECO:0000256" key="2">
    <source>
        <dbReference type="ARBA" id="ARBA00022729"/>
    </source>
</evidence>
<dbReference type="Pfam" id="PF00497">
    <property type="entry name" value="SBP_bac_3"/>
    <property type="match status" value="1"/>
</dbReference>
<dbReference type="SMART" id="SM00062">
    <property type="entry name" value="PBPb"/>
    <property type="match status" value="1"/>
</dbReference>
<dbReference type="PANTHER" id="PTHR35936">
    <property type="entry name" value="MEMBRANE-BOUND LYTIC MUREIN TRANSGLYCOSYLASE F"/>
    <property type="match status" value="1"/>
</dbReference>
<dbReference type="Proteomes" id="UP000257039">
    <property type="component" value="Unassembled WGS sequence"/>
</dbReference>
<dbReference type="PANTHER" id="PTHR35936:SF25">
    <property type="entry name" value="ABC TRANSPORTER SUBSTRATE-BINDING PROTEIN"/>
    <property type="match status" value="1"/>
</dbReference>
<reference evidence="4 5" key="1">
    <citation type="submission" date="2017-04" db="EMBL/GenBank/DDBJ databases">
        <title>Draft genome sequence of Zooshikella ganghwensis VG4 isolated from Red Sea sediments.</title>
        <authorList>
            <person name="Rehman Z."/>
            <person name="Alam I."/>
            <person name="Kamau A."/>
            <person name="Bajic V."/>
            <person name="Leiknes T."/>
        </authorList>
    </citation>
    <scope>NUCLEOTIDE SEQUENCE [LARGE SCALE GENOMIC DNA]</scope>
    <source>
        <strain evidence="4 5">VG4</strain>
    </source>
</reference>
<sequence length="253" mass="29014">MMFLKRFIIIYLLIISSCLHADNIRILTLSFPPYAYVESGQVKGFVVDIVKEAMDRLQQDYELVVQPWARSLHEMKTGKGDGLFPMFITEDRIYFTEYSTKPLTYEYKSLFIRASDAIQYDGDLALLGDYRFCRVRGYSSGPVFDQAELNGTLPYVDLANSSLQNIQKILHNRCQILVDDRNVAAHLLKRLKQSNELSLLVDLERIPSYMGFSKFGKAKSLVKKFDKVHQGMLNDGTIDKILSDYLGDHSQSQ</sequence>
<evidence type="ECO:0000259" key="3">
    <source>
        <dbReference type="SMART" id="SM00062"/>
    </source>
</evidence>
<dbReference type="EMBL" id="NDXW01000001">
    <property type="protein sequence ID" value="RDH43490.1"/>
    <property type="molecule type" value="Genomic_DNA"/>
</dbReference>
<dbReference type="AlphaFoldDB" id="A0A4P9VN12"/>
<evidence type="ECO:0000256" key="1">
    <source>
        <dbReference type="ARBA" id="ARBA00010333"/>
    </source>
</evidence>
<gene>
    <name evidence="4" type="ORF">B9G39_08580</name>
</gene>
<comment type="caution">
    <text evidence="4">The sequence shown here is derived from an EMBL/GenBank/DDBJ whole genome shotgun (WGS) entry which is preliminary data.</text>
</comment>
<comment type="similarity">
    <text evidence="1">Belongs to the bacterial solute-binding protein 3 family.</text>
</comment>
<evidence type="ECO:0000313" key="5">
    <source>
        <dbReference type="Proteomes" id="UP000257039"/>
    </source>
</evidence>
<dbReference type="SUPFAM" id="SSF53850">
    <property type="entry name" value="Periplasmic binding protein-like II"/>
    <property type="match status" value="1"/>
</dbReference>
<protein>
    <recommendedName>
        <fullName evidence="3">Solute-binding protein family 3/N-terminal domain-containing protein</fullName>
    </recommendedName>
</protein>
<proteinExistence type="inferred from homology"/>
<dbReference type="PROSITE" id="PS51257">
    <property type="entry name" value="PROKAR_LIPOPROTEIN"/>
    <property type="match status" value="1"/>
</dbReference>
<name>A0A4P9VN12_9GAMM</name>